<feature type="domain" description="MyTH4" evidence="13">
    <location>
        <begin position="240"/>
        <end position="385"/>
    </location>
</feature>
<dbReference type="PROSITE" id="PS50002">
    <property type="entry name" value="SH3"/>
    <property type="match status" value="1"/>
</dbReference>
<dbReference type="Pfam" id="PF00373">
    <property type="entry name" value="FERM_M"/>
    <property type="match status" value="1"/>
</dbReference>
<evidence type="ECO:0000256" key="1">
    <source>
        <dbReference type="ARBA" id="ARBA00004496"/>
    </source>
</evidence>
<name>A0A9Q0RUW6_9DIPT</name>
<comment type="caution">
    <text evidence="14">The sequence shown here is derived from an EMBL/GenBank/DDBJ whole genome shotgun (WGS) entry which is preliminary data.</text>
</comment>
<dbReference type="PROSITE" id="PS50057">
    <property type="entry name" value="FERM_3"/>
    <property type="match status" value="2"/>
</dbReference>
<evidence type="ECO:0000256" key="5">
    <source>
        <dbReference type="ARBA" id="ARBA00022737"/>
    </source>
</evidence>
<dbReference type="GO" id="GO:0003779">
    <property type="term" value="F:actin binding"/>
    <property type="evidence" value="ECO:0007669"/>
    <property type="project" value="UniProtKB-KW"/>
</dbReference>
<dbReference type="InterPro" id="IPR002404">
    <property type="entry name" value="IRS_PTB"/>
</dbReference>
<dbReference type="Gene3D" id="1.20.80.10">
    <property type="match status" value="1"/>
</dbReference>
<dbReference type="Pfam" id="PF00784">
    <property type="entry name" value="MyTH4"/>
    <property type="match status" value="1"/>
</dbReference>
<dbReference type="InterPro" id="IPR000857">
    <property type="entry name" value="MyTH4_dom"/>
</dbReference>
<dbReference type="SUPFAM" id="SSF50044">
    <property type="entry name" value="SH3-domain"/>
    <property type="match status" value="1"/>
</dbReference>
<evidence type="ECO:0000256" key="9">
    <source>
        <dbReference type="ARBA" id="ARBA00023203"/>
    </source>
</evidence>
<comment type="similarity">
    <text evidence="2">Belongs to the TRAFAC class myosin-kinesin ATPase superfamily. Myosin family.</text>
</comment>
<protein>
    <submittedName>
        <fullName evidence="14">Myosin-VIIa</fullName>
    </submittedName>
</protein>
<dbReference type="SUPFAM" id="SSF47031">
    <property type="entry name" value="Second domain of FERM"/>
    <property type="match status" value="1"/>
</dbReference>
<dbReference type="InterPro" id="IPR019748">
    <property type="entry name" value="FERM_central"/>
</dbReference>
<dbReference type="GO" id="GO:0005856">
    <property type="term" value="C:cytoskeleton"/>
    <property type="evidence" value="ECO:0007669"/>
    <property type="project" value="InterPro"/>
</dbReference>
<dbReference type="SUPFAM" id="SSF54236">
    <property type="entry name" value="Ubiquitin-like"/>
    <property type="match status" value="1"/>
</dbReference>
<dbReference type="InterPro" id="IPR041794">
    <property type="entry name" value="MyoVII_FERM_C2"/>
</dbReference>
<dbReference type="GO" id="GO:0005524">
    <property type="term" value="F:ATP binding"/>
    <property type="evidence" value="ECO:0007669"/>
    <property type="project" value="UniProtKB-KW"/>
</dbReference>
<dbReference type="GO" id="GO:0071944">
    <property type="term" value="C:cell periphery"/>
    <property type="evidence" value="ECO:0007669"/>
    <property type="project" value="UniProtKB-ARBA"/>
</dbReference>
<dbReference type="AlphaFoldDB" id="A0A9Q0RUW6"/>
<dbReference type="InterPro" id="IPR019749">
    <property type="entry name" value="Band_41_domain"/>
</dbReference>
<dbReference type="CDD" id="cd13198">
    <property type="entry name" value="FERM_C1_MyoVII"/>
    <property type="match status" value="1"/>
</dbReference>
<dbReference type="CDD" id="cd17093">
    <property type="entry name" value="FERM2_F1_Myosin-VII"/>
    <property type="match status" value="1"/>
</dbReference>
<dbReference type="Proteomes" id="UP001151699">
    <property type="component" value="Unassembled WGS sequence"/>
</dbReference>
<dbReference type="Gene3D" id="2.30.30.40">
    <property type="entry name" value="SH3 Domains"/>
    <property type="match status" value="1"/>
</dbReference>
<sequence>MMFSRFFESVQSSGPQLSTKNVIIGINWTGMFFISEQEEILLELTFAEILSISREENDDTNIDDLLINTVQKEDFVFKCYEAVEVVELTTLILETIKKNSMYAIVVQDYTHPENSDTYLKLTKGDLITFESGINGEIVMSPQSTWCRGECNGKIGEFPTDIVYVLPTLSPPRKKIVRLFKDGAVQPRKHAAPNYNTLQRLKMHNLRKYANENFRAHIEAPRRSSTMMPARRTTQEELWRHTRDPIKAPLLQKLQKQKELFEQAVAIFTMILKYMGDLSSAKSKINTDLIFEPAQKNEMLRDEVYCQIMKQLTDNRIQFSEERGWELMWLATGVMLPSPPLLKELLEFLKTRNNDLAVESLNRLQKTMRCGERMHPPYIIEVEAVKCRTMQIYHKIYFPDDTDEAFEIESSTKAKHLIQAIAKRLQLKSSDGFSLFVKILDKAFSVPEEQFIFDFIHELVDWMKETIPNRTGDQEIHCNYQLFFMKKLWINTVPGKDLIADLMFYFPQELPKFINGYYKVSKADGVKFGALLYRIQYGKNSLPLQQQVNTVLPQILPEDVIYMAKPDEWKKLILSVYNSQVEMDEEQSKLEFLKMISTYPTFGSTFFVVKQGTDKNLPETILIAINRNGFNIIDPDKRVTLETYEYSKLNFWSSGNTYFHIRFGNMMGASKLLCETTQGYKMDDLLSSYIRYMRSQNEISG</sequence>
<comment type="subcellular location">
    <subcellularLocation>
        <location evidence="1">Cytoplasm</location>
    </subcellularLocation>
</comment>
<dbReference type="InterPro" id="IPR036028">
    <property type="entry name" value="SH3-like_dom_sf"/>
</dbReference>
<reference evidence="14" key="1">
    <citation type="submission" date="2022-07" db="EMBL/GenBank/DDBJ databases">
        <authorList>
            <person name="Trinca V."/>
            <person name="Uliana J.V.C."/>
            <person name="Torres T.T."/>
            <person name="Ward R.J."/>
            <person name="Monesi N."/>
        </authorList>
    </citation>
    <scope>NUCLEOTIDE SEQUENCE</scope>
    <source>
        <strain evidence="14">HSMRA1968</strain>
        <tissue evidence="14">Whole embryos</tissue>
    </source>
</reference>
<evidence type="ECO:0000256" key="7">
    <source>
        <dbReference type="ARBA" id="ARBA00022840"/>
    </source>
</evidence>
<keyword evidence="9" id="KW-0009">Actin-binding</keyword>
<evidence type="ECO:0000256" key="8">
    <source>
        <dbReference type="ARBA" id="ARBA00023175"/>
    </source>
</evidence>
<keyword evidence="7" id="KW-0067">ATP-binding</keyword>
<evidence type="ECO:0000259" key="11">
    <source>
        <dbReference type="PROSITE" id="PS50002"/>
    </source>
</evidence>
<evidence type="ECO:0000256" key="3">
    <source>
        <dbReference type="ARBA" id="ARBA00022443"/>
    </source>
</evidence>
<dbReference type="PANTHER" id="PTHR22692:SF33">
    <property type="entry name" value="MYOSIN"/>
    <property type="match status" value="1"/>
</dbReference>
<dbReference type="InterPro" id="IPR014352">
    <property type="entry name" value="FERM/acyl-CoA-bd_prot_sf"/>
</dbReference>
<dbReference type="PANTHER" id="PTHR22692">
    <property type="entry name" value="MYOSIN VII, XV"/>
    <property type="match status" value="1"/>
</dbReference>
<feature type="domain" description="SH3" evidence="11">
    <location>
        <begin position="98"/>
        <end position="167"/>
    </location>
</feature>
<dbReference type="InterPro" id="IPR035963">
    <property type="entry name" value="FERM_2"/>
</dbReference>
<dbReference type="PROSITE" id="PS51016">
    <property type="entry name" value="MYTH4"/>
    <property type="match status" value="1"/>
</dbReference>
<evidence type="ECO:0000256" key="10">
    <source>
        <dbReference type="PROSITE-ProRule" id="PRU00192"/>
    </source>
</evidence>
<keyword evidence="4" id="KW-0963">Cytoplasm</keyword>
<evidence type="ECO:0000259" key="12">
    <source>
        <dbReference type="PROSITE" id="PS50057"/>
    </source>
</evidence>
<dbReference type="InterPro" id="IPR011993">
    <property type="entry name" value="PH-like_dom_sf"/>
</dbReference>
<dbReference type="SMART" id="SM00295">
    <property type="entry name" value="B41"/>
    <property type="match status" value="1"/>
</dbReference>
<proteinExistence type="inferred from homology"/>
<dbReference type="Pfam" id="PF07653">
    <property type="entry name" value="SH3_2"/>
    <property type="match status" value="1"/>
</dbReference>
<dbReference type="Pfam" id="PF21989">
    <property type="entry name" value="RA_2"/>
    <property type="match status" value="1"/>
</dbReference>
<organism evidence="14 15">
    <name type="scientific">Pseudolycoriella hygida</name>
    <dbReference type="NCBI Taxonomy" id="35572"/>
    <lineage>
        <taxon>Eukaryota</taxon>
        <taxon>Metazoa</taxon>
        <taxon>Ecdysozoa</taxon>
        <taxon>Arthropoda</taxon>
        <taxon>Hexapoda</taxon>
        <taxon>Insecta</taxon>
        <taxon>Pterygota</taxon>
        <taxon>Neoptera</taxon>
        <taxon>Endopterygota</taxon>
        <taxon>Diptera</taxon>
        <taxon>Nematocera</taxon>
        <taxon>Sciaroidea</taxon>
        <taxon>Sciaridae</taxon>
        <taxon>Pseudolycoriella</taxon>
    </lineage>
</organism>
<dbReference type="EMBL" id="WJQU01002531">
    <property type="protein sequence ID" value="KAJ6632756.1"/>
    <property type="molecule type" value="Genomic_DNA"/>
</dbReference>
<dbReference type="InterPro" id="IPR051567">
    <property type="entry name" value="Unconventional_Myosin_ATPase"/>
</dbReference>
<dbReference type="OrthoDB" id="6108017at2759"/>
<dbReference type="CDD" id="cd13199">
    <property type="entry name" value="FERM_C2_MyoVII"/>
    <property type="match status" value="1"/>
</dbReference>
<dbReference type="GO" id="GO:0030182">
    <property type="term" value="P:neuron differentiation"/>
    <property type="evidence" value="ECO:0007669"/>
    <property type="project" value="UniProtKB-ARBA"/>
</dbReference>
<keyword evidence="5" id="KW-0677">Repeat</keyword>
<evidence type="ECO:0000259" key="13">
    <source>
        <dbReference type="PROSITE" id="PS51016"/>
    </source>
</evidence>
<dbReference type="CDD" id="cd14473">
    <property type="entry name" value="FERM_B-lobe"/>
    <property type="match status" value="1"/>
</dbReference>
<dbReference type="SUPFAM" id="SSF50729">
    <property type="entry name" value="PH domain-like"/>
    <property type="match status" value="1"/>
</dbReference>
<keyword evidence="15" id="KW-1185">Reference proteome</keyword>
<feature type="domain" description="FERM" evidence="12">
    <location>
        <begin position="1"/>
        <end position="103"/>
    </location>
</feature>
<dbReference type="GO" id="GO:0009887">
    <property type="term" value="P:animal organ morphogenesis"/>
    <property type="evidence" value="ECO:0007669"/>
    <property type="project" value="UniProtKB-ARBA"/>
</dbReference>
<dbReference type="Pfam" id="PF02174">
    <property type="entry name" value="IRS"/>
    <property type="match status" value="1"/>
</dbReference>
<feature type="domain" description="FERM" evidence="12">
    <location>
        <begin position="391"/>
        <end position="696"/>
    </location>
</feature>
<dbReference type="GO" id="GO:0005737">
    <property type="term" value="C:cytoplasm"/>
    <property type="evidence" value="ECO:0007669"/>
    <property type="project" value="UniProtKB-SubCell"/>
</dbReference>
<keyword evidence="3 10" id="KW-0728">SH3 domain</keyword>
<evidence type="ECO:0000313" key="15">
    <source>
        <dbReference type="Proteomes" id="UP001151699"/>
    </source>
</evidence>
<dbReference type="InterPro" id="IPR001452">
    <property type="entry name" value="SH3_domain"/>
</dbReference>
<gene>
    <name evidence="14" type="primary">ck_2</name>
    <name evidence="14" type="ORF">Bhyg_16645</name>
</gene>
<dbReference type="Gene3D" id="1.25.40.530">
    <property type="entry name" value="MyTH4 domain"/>
    <property type="match status" value="2"/>
</dbReference>
<evidence type="ECO:0000256" key="6">
    <source>
        <dbReference type="ARBA" id="ARBA00022741"/>
    </source>
</evidence>
<evidence type="ECO:0000313" key="14">
    <source>
        <dbReference type="EMBL" id="KAJ6632756.1"/>
    </source>
</evidence>
<dbReference type="InterPro" id="IPR041793">
    <property type="entry name" value="MyoVII_FERM_C1"/>
</dbReference>
<dbReference type="InterPro" id="IPR038185">
    <property type="entry name" value="MyTH4_dom_sf"/>
</dbReference>
<dbReference type="SMART" id="SM00139">
    <property type="entry name" value="MyTH4"/>
    <property type="match status" value="1"/>
</dbReference>
<dbReference type="Gene3D" id="2.30.29.30">
    <property type="entry name" value="Pleckstrin-homology domain (PH domain)/Phosphotyrosine-binding domain (PTB)"/>
    <property type="match status" value="2"/>
</dbReference>
<accession>A0A9Q0RUW6</accession>
<dbReference type="InterPro" id="IPR029071">
    <property type="entry name" value="Ubiquitin-like_domsf"/>
</dbReference>
<evidence type="ECO:0000256" key="4">
    <source>
        <dbReference type="ARBA" id="ARBA00022490"/>
    </source>
</evidence>
<keyword evidence="6" id="KW-0547">Nucleotide-binding</keyword>
<dbReference type="InterPro" id="IPR000299">
    <property type="entry name" value="FERM_domain"/>
</dbReference>
<keyword evidence="8" id="KW-0505">Motor protein</keyword>
<evidence type="ECO:0000256" key="2">
    <source>
        <dbReference type="ARBA" id="ARBA00008314"/>
    </source>
</evidence>
<dbReference type="Pfam" id="PF21998">
    <property type="entry name" value="FERM_C1_MyoVII"/>
    <property type="match status" value="1"/>
</dbReference>
<dbReference type="Gene3D" id="3.10.20.90">
    <property type="entry name" value="Phosphatidylinositol 3-kinase Catalytic Subunit, Chain A, domain 1"/>
    <property type="match status" value="1"/>
</dbReference>